<comment type="caution">
    <text evidence="2">The sequence shown here is derived from an EMBL/GenBank/DDBJ whole genome shotgun (WGS) entry which is preliminary data.</text>
</comment>
<keyword evidence="3" id="KW-1185">Reference proteome</keyword>
<dbReference type="AlphaFoldDB" id="A0AAV2R2M1"/>
<sequence length="232" mass="25597">RMVCKWLTGLVRNESPTSSQPKSNKPAISILSSFSSHKKVFLEFSIDDKNQGRIEIEVLPEGGIMGEHFIDLITGEHGYGYQGSRIYACCTGEWCLLGDLLYCSPVNEVQQPAEAWAQPQSEHGEVGPVEETKPKLRKVYRGHTGCDTAQESPYDDQRGTVTLVAHDLDLDTKTWTLGPQFKIALKDNLVRSGRVLGNVVQGLDVLDELSQLPGSNAYEPHTRITIANCGVL</sequence>
<organism evidence="2 3">
    <name type="scientific">Meganyctiphanes norvegica</name>
    <name type="common">Northern krill</name>
    <name type="synonym">Thysanopoda norvegica</name>
    <dbReference type="NCBI Taxonomy" id="48144"/>
    <lineage>
        <taxon>Eukaryota</taxon>
        <taxon>Metazoa</taxon>
        <taxon>Ecdysozoa</taxon>
        <taxon>Arthropoda</taxon>
        <taxon>Crustacea</taxon>
        <taxon>Multicrustacea</taxon>
        <taxon>Malacostraca</taxon>
        <taxon>Eumalacostraca</taxon>
        <taxon>Eucarida</taxon>
        <taxon>Euphausiacea</taxon>
        <taxon>Euphausiidae</taxon>
        <taxon>Meganyctiphanes</taxon>
    </lineage>
</organism>
<dbReference type="PROSITE" id="PS50072">
    <property type="entry name" value="CSA_PPIASE_2"/>
    <property type="match status" value="1"/>
</dbReference>
<name>A0AAV2R2M1_MEGNR</name>
<protein>
    <recommendedName>
        <fullName evidence="1">PPIase cyclophilin-type domain-containing protein</fullName>
    </recommendedName>
</protein>
<dbReference type="GO" id="GO:0003755">
    <property type="term" value="F:peptidyl-prolyl cis-trans isomerase activity"/>
    <property type="evidence" value="ECO:0007669"/>
    <property type="project" value="InterPro"/>
</dbReference>
<dbReference type="Gene3D" id="2.40.100.10">
    <property type="entry name" value="Cyclophilin-like"/>
    <property type="match status" value="1"/>
</dbReference>
<feature type="non-terminal residue" evidence="2">
    <location>
        <position position="1"/>
    </location>
</feature>
<evidence type="ECO:0000259" key="1">
    <source>
        <dbReference type="PROSITE" id="PS50072"/>
    </source>
</evidence>
<evidence type="ECO:0000313" key="2">
    <source>
        <dbReference type="EMBL" id="CAL4107010.1"/>
    </source>
</evidence>
<evidence type="ECO:0000313" key="3">
    <source>
        <dbReference type="Proteomes" id="UP001497623"/>
    </source>
</evidence>
<dbReference type="Pfam" id="PF00160">
    <property type="entry name" value="Pro_isomerase"/>
    <property type="match status" value="1"/>
</dbReference>
<dbReference type="Proteomes" id="UP001497623">
    <property type="component" value="Unassembled WGS sequence"/>
</dbReference>
<feature type="domain" description="PPIase cyclophilin-type" evidence="1">
    <location>
        <begin position="41"/>
        <end position="231"/>
    </location>
</feature>
<proteinExistence type="predicted"/>
<reference evidence="2 3" key="1">
    <citation type="submission" date="2024-05" db="EMBL/GenBank/DDBJ databases">
        <authorList>
            <person name="Wallberg A."/>
        </authorList>
    </citation>
    <scope>NUCLEOTIDE SEQUENCE [LARGE SCALE GENOMIC DNA]</scope>
</reference>
<dbReference type="SUPFAM" id="SSF50891">
    <property type="entry name" value="Cyclophilin-like"/>
    <property type="match status" value="1"/>
</dbReference>
<dbReference type="EMBL" id="CAXKWB010013217">
    <property type="protein sequence ID" value="CAL4107010.1"/>
    <property type="molecule type" value="Genomic_DNA"/>
</dbReference>
<dbReference type="InterPro" id="IPR002130">
    <property type="entry name" value="Cyclophilin-type_PPIase_dom"/>
</dbReference>
<dbReference type="InterPro" id="IPR029000">
    <property type="entry name" value="Cyclophilin-like_dom_sf"/>
</dbReference>
<gene>
    <name evidence="2" type="ORF">MNOR_LOCUS18463</name>
</gene>
<accession>A0AAV2R2M1</accession>